<accession>A0AAU8CHZ1</accession>
<dbReference type="AlphaFoldDB" id="A0AAU8CHZ1"/>
<organism evidence="1">
    <name type="scientific">Mesorhizobium sp. WSM2240</name>
    <dbReference type="NCBI Taxonomy" id="3228851"/>
    <lineage>
        <taxon>Bacteria</taxon>
        <taxon>Pseudomonadati</taxon>
        <taxon>Pseudomonadota</taxon>
        <taxon>Alphaproteobacteria</taxon>
        <taxon>Hyphomicrobiales</taxon>
        <taxon>Phyllobacteriaceae</taxon>
        <taxon>Mesorhizobium</taxon>
    </lineage>
</organism>
<evidence type="ECO:0000313" key="1">
    <source>
        <dbReference type="EMBL" id="XCG46492.1"/>
    </source>
</evidence>
<protein>
    <submittedName>
        <fullName evidence="1">Transcriptional regulator</fullName>
    </submittedName>
</protein>
<dbReference type="InterPro" id="IPR010982">
    <property type="entry name" value="Lambda_DNA-bd_dom_sf"/>
</dbReference>
<sequence>MLTSAQCRAARALIEWSRDQLADASKVAVRTIVDFERNAREPREVTKDALRRALEIAGVIFVDENGEGPGVRLRKS</sequence>
<dbReference type="RefSeq" id="WP_353640937.1">
    <property type="nucleotide sequence ID" value="NZ_CP159253.1"/>
</dbReference>
<dbReference type="EMBL" id="CP159253">
    <property type="protein sequence ID" value="XCG46492.1"/>
    <property type="molecule type" value="Genomic_DNA"/>
</dbReference>
<gene>
    <name evidence="1" type="ORF">ABVK50_14270</name>
</gene>
<dbReference type="GO" id="GO:0003677">
    <property type="term" value="F:DNA binding"/>
    <property type="evidence" value="ECO:0007669"/>
    <property type="project" value="InterPro"/>
</dbReference>
<dbReference type="Gene3D" id="1.10.260.40">
    <property type="entry name" value="lambda repressor-like DNA-binding domains"/>
    <property type="match status" value="1"/>
</dbReference>
<proteinExistence type="predicted"/>
<name>A0AAU8CHZ1_9HYPH</name>
<dbReference type="SUPFAM" id="SSF47413">
    <property type="entry name" value="lambda repressor-like DNA-binding domains"/>
    <property type="match status" value="1"/>
</dbReference>
<reference evidence="1" key="1">
    <citation type="submission" date="2024-06" db="EMBL/GenBank/DDBJ databases">
        <title>Mesorhizobium karijinii sp. nov., a symbiont of the iconic Swainsona formosa from arid Australia.</title>
        <authorList>
            <person name="Hill Y.J."/>
            <person name="Watkin E.L.J."/>
            <person name="O'Hara G.W."/>
            <person name="Terpolilli J."/>
            <person name="Tye M.L."/>
            <person name="Kohlmeier M.G."/>
        </authorList>
    </citation>
    <scope>NUCLEOTIDE SEQUENCE</scope>
    <source>
        <strain evidence="1">WSM2240</strain>
    </source>
</reference>